<dbReference type="RefSeq" id="XP_042922667.1">
    <property type="nucleotide sequence ID" value="XM_043064099.1"/>
</dbReference>
<proteinExistence type="predicted"/>
<evidence type="ECO:0000313" key="3">
    <source>
        <dbReference type="EMBL" id="PNW80704.1"/>
    </source>
</evidence>
<gene>
    <name evidence="3" type="ORF">CHLRE_07g326500v5</name>
</gene>
<organism evidence="3 4">
    <name type="scientific">Chlamydomonas reinhardtii</name>
    <name type="common">Chlamydomonas smithii</name>
    <dbReference type="NCBI Taxonomy" id="3055"/>
    <lineage>
        <taxon>Eukaryota</taxon>
        <taxon>Viridiplantae</taxon>
        <taxon>Chlorophyta</taxon>
        <taxon>core chlorophytes</taxon>
        <taxon>Chlorophyceae</taxon>
        <taxon>CS clade</taxon>
        <taxon>Chlamydomonadales</taxon>
        <taxon>Chlamydomonadaceae</taxon>
        <taxon>Chlamydomonas</taxon>
    </lineage>
</organism>
<evidence type="ECO:0000256" key="2">
    <source>
        <dbReference type="SAM" id="Phobius"/>
    </source>
</evidence>
<evidence type="ECO:0000313" key="4">
    <source>
        <dbReference type="Proteomes" id="UP000006906"/>
    </source>
</evidence>
<dbReference type="STRING" id="3055.A0A2K3DJI7"/>
<keyword evidence="2" id="KW-0472">Membrane</keyword>
<dbReference type="Proteomes" id="UP000006906">
    <property type="component" value="Chromosome 7"/>
</dbReference>
<evidence type="ECO:0000256" key="1">
    <source>
        <dbReference type="SAM" id="MobiDB-lite"/>
    </source>
</evidence>
<dbReference type="OrthoDB" id="535545at2759"/>
<name>A0A2K3DJI7_CHLRE</name>
<dbReference type="InParanoid" id="A0A2K3DJI7"/>
<protein>
    <recommendedName>
        <fullName evidence="5">VASt domain-containing protein</fullName>
    </recommendedName>
</protein>
<reference evidence="3 4" key="1">
    <citation type="journal article" date="2007" name="Science">
        <title>The Chlamydomonas genome reveals the evolution of key animal and plant functions.</title>
        <authorList>
            <person name="Merchant S.S."/>
            <person name="Prochnik S.E."/>
            <person name="Vallon O."/>
            <person name="Harris E.H."/>
            <person name="Karpowicz S.J."/>
            <person name="Witman G.B."/>
            <person name="Terry A."/>
            <person name="Salamov A."/>
            <person name="Fritz-Laylin L.K."/>
            <person name="Marechal-Drouard L."/>
            <person name="Marshall W.F."/>
            <person name="Qu L.H."/>
            <person name="Nelson D.R."/>
            <person name="Sanderfoot A.A."/>
            <person name="Spalding M.H."/>
            <person name="Kapitonov V.V."/>
            <person name="Ren Q."/>
            <person name="Ferris P."/>
            <person name="Lindquist E."/>
            <person name="Shapiro H."/>
            <person name="Lucas S.M."/>
            <person name="Grimwood J."/>
            <person name="Schmutz J."/>
            <person name="Cardol P."/>
            <person name="Cerutti H."/>
            <person name="Chanfreau G."/>
            <person name="Chen C.L."/>
            <person name="Cognat V."/>
            <person name="Croft M.T."/>
            <person name="Dent R."/>
            <person name="Dutcher S."/>
            <person name="Fernandez E."/>
            <person name="Fukuzawa H."/>
            <person name="Gonzalez-Ballester D."/>
            <person name="Gonzalez-Halphen D."/>
            <person name="Hallmann A."/>
            <person name="Hanikenne M."/>
            <person name="Hippler M."/>
            <person name="Inwood W."/>
            <person name="Jabbari K."/>
            <person name="Kalanon M."/>
            <person name="Kuras R."/>
            <person name="Lefebvre P.A."/>
            <person name="Lemaire S.D."/>
            <person name="Lobanov A.V."/>
            <person name="Lohr M."/>
            <person name="Manuell A."/>
            <person name="Meier I."/>
            <person name="Mets L."/>
            <person name="Mittag M."/>
            <person name="Mittelmeier T."/>
            <person name="Moroney J.V."/>
            <person name="Moseley J."/>
            <person name="Napoli C."/>
            <person name="Nedelcu A.M."/>
            <person name="Niyogi K."/>
            <person name="Novoselov S.V."/>
            <person name="Paulsen I.T."/>
            <person name="Pazour G."/>
            <person name="Purton S."/>
            <person name="Ral J.P."/>
            <person name="Riano-Pachon D.M."/>
            <person name="Riekhof W."/>
            <person name="Rymarquis L."/>
            <person name="Schroda M."/>
            <person name="Stern D."/>
            <person name="Umen J."/>
            <person name="Willows R."/>
            <person name="Wilson N."/>
            <person name="Zimmer S.L."/>
            <person name="Allmer J."/>
            <person name="Balk J."/>
            <person name="Bisova K."/>
            <person name="Chen C.J."/>
            <person name="Elias M."/>
            <person name="Gendler K."/>
            <person name="Hauser C."/>
            <person name="Lamb M.R."/>
            <person name="Ledford H."/>
            <person name="Long J.C."/>
            <person name="Minagawa J."/>
            <person name="Page M.D."/>
            <person name="Pan J."/>
            <person name="Pootakham W."/>
            <person name="Roje S."/>
            <person name="Rose A."/>
            <person name="Stahlberg E."/>
            <person name="Terauchi A.M."/>
            <person name="Yang P."/>
            <person name="Ball S."/>
            <person name="Bowler C."/>
            <person name="Dieckmann C.L."/>
            <person name="Gladyshev V.N."/>
            <person name="Green P."/>
            <person name="Jorgensen R."/>
            <person name="Mayfield S."/>
            <person name="Mueller-Roeber B."/>
            <person name="Rajamani S."/>
            <person name="Sayre R.T."/>
            <person name="Brokstein P."/>
            <person name="Dubchak I."/>
            <person name="Goodstein D."/>
            <person name="Hornick L."/>
            <person name="Huang Y.W."/>
            <person name="Jhaveri J."/>
            <person name="Luo Y."/>
            <person name="Martinez D."/>
            <person name="Ngau W.C."/>
            <person name="Otillar B."/>
            <person name="Poliakov A."/>
            <person name="Porter A."/>
            <person name="Szajkowski L."/>
            <person name="Werner G."/>
            <person name="Zhou K."/>
            <person name="Grigoriev I.V."/>
            <person name="Rokhsar D.S."/>
            <person name="Grossman A.R."/>
        </authorList>
    </citation>
    <scope>NUCLEOTIDE SEQUENCE [LARGE SCALE GENOMIC DNA]</scope>
    <source>
        <strain evidence="4">CC-503</strain>
    </source>
</reference>
<accession>A0A2K3DJI7</accession>
<evidence type="ECO:0008006" key="5">
    <source>
        <dbReference type="Google" id="ProtNLM"/>
    </source>
</evidence>
<keyword evidence="4" id="KW-1185">Reference proteome</keyword>
<dbReference type="EMBL" id="CM008968">
    <property type="protein sequence ID" value="PNW80704.1"/>
    <property type="molecule type" value="Genomic_DNA"/>
</dbReference>
<feature type="region of interest" description="Disordered" evidence="1">
    <location>
        <begin position="175"/>
        <end position="233"/>
    </location>
</feature>
<sequence>MKEIEISTEVPDCDAKTYFSAIYSDDKATRAFHAEVNGDTTASAQPWSADGSRTVKFVMPMNVPAFLKRIIGLDSVPVTEVQQLEWAEDKSSFKLVSEPTLNFPGANKFTTSGFLEVSTLPNGSTRVTALMRCSAGLAWPLNTQVESTMATEAQASINTFLEWCKTYFRKWQSEREEVPERPAPPPGAAARAATPSGGGPDVFYDAWDDESELAQAPTGAEVEGGEAGPSGASAEVVPYAPKRLEDVIVECLRHIQASTADTAASLRNLEDMIRNMDDNIQVLRDKLAGKRPTARSRPAAASGAAAAGSAASRTATSAAAATAVAAPGAGWGGYLGLVAAVSLVAGSGAVAYMRYKQVSAGSGGSR</sequence>
<feature type="transmembrane region" description="Helical" evidence="2">
    <location>
        <begin position="331"/>
        <end position="352"/>
    </location>
</feature>
<keyword evidence="2" id="KW-1133">Transmembrane helix</keyword>
<dbReference type="AlphaFoldDB" id="A0A2K3DJI7"/>
<dbReference type="KEGG" id="cre:CHLRE_07g326500v5"/>
<dbReference type="ExpressionAtlas" id="A0A2K3DJI7">
    <property type="expression patterns" value="baseline and differential"/>
</dbReference>
<dbReference type="GeneID" id="5716243"/>
<keyword evidence="2" id="KW-0812">Transmembrane</keyword>
<dbReference type="Gramene" id="PNW80704">
    <property type="protein sequence ID" value="PNW80704"/>
    <property type="gene ID" value="CHLRE_07g326500v5"/>
</dbReference>